<evidence type="ECO:0000313" key="1">
    <source>
        <dbReference type="EMBL" id="KAK0457925.1"/>
    </source>
</evidence>
<accession>A0AA39N5E8</accession>
<sequence>MVLGRLQAIIDETTALFNERQRLLATMEKQLRDRLRAETYTLTASHLDAYQRVSVTDIHSLAVYASKSKDTWKKAREYYKRIADLKANIEKIKLLEDAEVNEQAALEHLVHRDDTS</sequence>
<dbReference type="EMBL" id="JAUEPS010000019">
    <property type="protein sequence ID" value="KAK0457925.1"/>
    <property type="molecule type" value="Genomic_DNA"/>
</dbReference>
<comment type="caution">
    <text evidence="1">The sequence shown here is derived from an EMBL/GenBank/DDBJ whole genome shotgun (WGS) entry which is preliminary data.</text>
</comment>
<gene>
    <name evidence="1" type="ORF">EV420DRAFT_1643266</name>
</gene>
<proteinExistence type="predicted"/>
<reference evidence="1" key="1">
    <citation type="submission" date="2023-06" db="EMBL/GenBank/DDBJ databases">
        <authorList>
            <consortium name="Lawrence Berkeley National Laboratory"/>
            <person name="Ahrendt S."/>
            <person name="Sahu N."/>
            <person name="Indic B."/>
            <person name="Wong-Bajracharya J."/>
            <person name="Merenyi Z."/>
            <person name="Ke H.-M."/>
            <person name="Monk M."/>
            <person name="Kocsube S."/>
            <person name="Drula E."/>
            <person name="Lipzen A."/>
            <person name="Balint B."/>
            <person name="Henrissat B."/>
            <person name="Andreopoulos B."/>
            <person name="Martin F.M."/>
            <person name="Harder C.B."/>
            <person name="Rigling D."/>
            <person name="Ford K.L."/>
            <person name="Foster G.D."/>
            <person name="Pangilinan J."/>
            <person name="Papanicolaou A."/>
            <person name="Barry K."/>
            <person name="LaButti K."/>
            <person name="Viragh M."/>
            <person name="Koriabine M."/>
            <person name="Yan M."/>
            <person name="Riley R."/>
            <person name="Champramary S."/>
            <person name="Plett K.L."/>
            <person name="Tsai I.J."/>
            <person name="Slot J."/>
            <person name="Sipos G."/>
            <person name="Plett J."/>
            <person name="Nagy L.G."/>
            <person name="Grigoriev I.V."/>
        </authorList>
    </citation>
    <scope>NUCLEOTIDE SEQUENCE</scope>
    <source>
        <strain evidence="1">CCBAS 213</strain>
    </source>
</reference>
<keyword evidence="2" id="KW-1185">Reference proteome</keyword>
<evidence type="ECO:0000313" key="2">
    <source>
        <dbReference type="Proteomes" id="UP001175211"/>
    </source>
</evidence>
<organism evidence="1 2">
    <name type="scientific">Armillaria tabescens</name>
    <name type="common">Ringless honey mushroom</name>
    <name type="synonym">Agaricus tabescens</name>
    <dbReference type="NCBI Taxonomy" id="1929756"/>
    <lineage>
        <taxon>Eukaryota</taxon>
        <taxon>Fungi</taxon>
        <taxon>Dikarya</taxon>
        <taxon>Basidiomycota</taxon>
        <taxon>Agaricomycotina</taxon>
        <taxon>Agaricomycetes</taxon>
        <taxon>Agaricomycetidae</taxon>
        <taxon>Agaricales</taxon>
        <taxon>Marasmiineae</taxon>
        <taxon>Physalacriaceae</taxon>
        <taxon>Desarmillaria</taxon>
    </lineage>
</organism>
<name>A0AA39N5E8_ARMTA</name>
<dbReference type="Proteomes" id="UP001175211">
    <property type="component" value="Unassembled WGS sequence"/>
</dbReference>
<dbReference type="GeneID" id="85361027"/>
<protein>
    <submittedName>
        <fullName evidence="1">Uncharacterized protein</fullName>
    </submittedName>
</protein>
<dbReference type="AlphaFoldDB" id="A0AA39N5E8"/>
<dbReference type="RefSeq" id="XP_060330217.1">
    <property type="nucleotide sequence ID" value="XM_060477479.1"/>
</dbReference>